<evidence type="ECO:0000256" key="7">
    <source>
        <dbReference type="ARBA" id="ARBA00022692"/>
    </source>
</evidence>
<feature type="transmembrane region" description="Helical" evidence="10">
    <location>
        <begin position="293"/>
        <end position="312"/>
    </location>
</feature>
<evidence type="ECO:0000256" key="1">
    <source>
        <dbReference type="ARBA" id="ARBA00004141"/>
    </source>
</evidence>
<feature type="transmembrane region" description="Helical" evidence="10">
    <location>
        <begin position="192"/>
        <end position="214"/>
    </location>
</feature>
<evidence type="ECO:0000256" key="3">
    <source>
        <dbReference type="ARBA" id="ARBA00012151"/>
    </source>
</evidence>
<comment type="caution">
    <text evidence="12">The sequence shown here is derived from an EMBL/GenBank/DDBJ whole genome shotgun (WGS) entry which is preliminary data.</text>
</comment>
<keyword evidence="10" id="KW-0256">Endoplasmic reticulum</keyword>
<evidence type="ECO:0000256" key="6">
    <source>
        <dbReference type="ARBA" id="ARBA00022691"/>
    </source>
</evidence>
<dbReference type="InterPro" id="IPR025770">
    <property type="entry name" value="PPMT_MeTrfase"/>
</dbReference>
<feature type="compositionally biased region" description="Pro residues" evidence="11">
    <location>
        <begin position="16"/>
        <end position="25"/>
    </location>
</feature>
<comment type="catalytic activity">
    <reaction evidence="10">
        <text>[protein]-C-terminal S-[(2E,6E)-farnesyl]-L-cysteine + S-adenosyl-L-methionine = [protein]-C-terminal S-[(2E,6E)-farnesyl]-L-cysteine methyl ester + S-adenosyl-L-homocysteine</text>
        <dbReference type="Rhea" id="RHEA:21672"/>
        <dbReference type="Rhea" id="RHEA-COMP:12125"/>
        <dbReference type="Rhea" id="RHEA-COMP:12126"/>
        <dbReference type="ChEBI" id="CHEBI:57856"/>
        <dbReference type="ChEBI" id="CHEBI:59789"/>
        <dbReference type="ChEBI" id="CHEBI:90510"/>
        <dbReference type="ChEBI" id="CHEBI:90511"/>
        <dbReference type="EC" id="2.1.1.100"/>
    </reaction>
</comment>
<keyword evidence="13" id="KW-1185">Reference proteome</keyword>
<dbReference type="InterPro" id="IPR007269">
    <property type="entry name" value="ICMT_MeTrfase"/>
</dbReference>
<dbReference type="PANTHER" id="PTHR12714">
    <property type="entry name" value="PROTEIN-S ISOPRENYLCYSTEINE O-METHYLTRANSFERASE"/>
    <property type="match status" value="1"/>
</dbReference>
<keyword evidence="7 10" id="KW-0812">Transmembrane</keyword>
<proteinExistence type="inferred from homology"/>
<keyword evidence="9 10" id="KW-0472">Membrane</keyword>
<evidence type="ECO:0000313" key="12">
    <source>
        <dbReference type="EMBL" id="POS70401.1"/>
    </source>
</evidence>
<dbReference type="EC" id="2.1.1.100" evidence="3 10"/>
<dbReference type="EMBL" id="MAVT02001651">
    <property type="protein sequence ID" value="POS70401.1"/>
    <property type="molecule type" value="Genomic_DNA"/>
</dbReference>
<evidence type="ECO:0000256" key="9">
    <source>
        <dbReference type="ARBA" id="ARBA00023136"/>
    </source>
</evidence>
<dbReference type="AlphaFoldDB" id="A0A2P5HJL6"/>
<evidence type="ECO:0000256" key="5">
    <source>
        <dbReference type="ARBA" id="ARBA00022679"/>
    </source>
</evidence>
<accession>A0A2P5HJL6</accession>
<dbReference type="Gene3D" id="1.20.120.1630">
    <property type="match status" value="1"/>
</dbReference>
<feature type="region of interest" description="Disordered" evidence="11">
    <location>
        <begin position="1"/>
        <end position="55"/>
    </location>
</feature>
<evidence type="ECO:0000313" key="13">
    <source>
        <dbReference type="Proteomes" id="UP000094444"/>
    </source>
</evidence>
<organism evidence="12 13">
    <name type="scientific">Diaporthe helianthi</name>
    <dbReference type="NCBI Taxonomy" id="158607"/>
    <lineage>
        <taxon>Eukaryota</taxon>
        <taxon>Fungi</taxon>
        <taxon>Dikarya</taxon>
        <taxon>Ascomycota</taxon>
        <taxon>Pezizomycotina</taxon>
        <taxon>Sordariomycetes</taxon>
        <taxon>Sordariomycetidae</taxon>
        <taxon>Diaporthales</taxon>
        <taxon>Diaporthaceae</taxon>
        <taxon>Diaporthe</taxon>
    </lineage>
</organism>
<keyword evidence="5" id="KW-0808">Transferase</keyword>
<evidence type="ECO:0000256" key="10">
    <source>
        <dbReference type="RuleBase" id="RU362022"/>
    </source>
</evidence>
<dbReference type="GO" id="GO:0005789">
    <property type="term" value="C:endoplasmic reticulum membrane"/>
    <property type="evidence" value="ECO:0007669"/>
    <property type="project" value="UniProtKB-SubCell"/>
</dbReference>
<dbReference type="STRING" id="158607.A0A2P5HJL6"/>
<feature type="transmembrane region" description="Helical" evidence="10">
    <location>
        <begin position="226"/>
        <end position="245"/>
    </location>
</feature>
<protein>
    <recommendedName>
        <fullName evidence="3 10">Protein-S-isoprenylcysteine O-methyltransferase</fullName>
        <ecNumber evidence="3 10">2.1.1.100</ecNumber>
    </recommendedName>
</protein>
<comment type="similarity">
    <text evidence="2 10">Belongs to the class VI-like SAM-binding methyltransferase superfamily. Isoprenylcysteine carboxyl methyltransferase family.</text>
</comment>
<evidence type="ECO:0000256" key="8">
    <source>
        <dbReference type="ARBA" id="ARBA00022989"/>
    </source>
</evidence>
<keyword evidence="4 10" id="KW-0489">Methyltransferase</keyword>
<keyword evidence="6 10" id="KW-0949">S-adenosyl-L-methionine</keyword>
<dbReference type="GO" id="GO:0032259">
    <property type="term" value="P:methylation"/>
    <property type="evidence" value="ECO:0007669"/>
    <property type="project" value="UniProtKB-KW"/>
</dbReference>
<evidence type="ECO:0000256" key="11">
    <source>
        <dbReference type="SAM" id="MobiDB-lite"/>
    </source>
</evidence>
<feature type="transmembrane region" description="Helical" evidence="10">
    <location>
        <begin position="152"/>
        <end position="171"/>
    </location>
</feature>
<evidence type="ECO:0000256" key="4">
    <source>
        <dbReference type="ARBA" id="ARBA00022603"/>
    </source>
</evidence>
<dbReference type="Proteomes" id="UP000094444">
    <property type="component" value="Unassembled WGS sequence"/>
</dbReference>
<name>A0A2P5HJL6_DIAHE</name>
<dbReference type="GO" id="GO:0004671">
    <property type="term" value="F:protein C-terminal S-isoprenylcysteine carboxyl O-methyltransferase activity"/>
    <property type="evidence" value="ECO:0007669"/>
    <property type="project" value="UniProtKB-EC"/>
</dbReference>
<dbReference type="OrthoDB" id="422086at2759"/>
<evidence type="ECO:0000256" key="2">
    <source>
        <dbReference type="ARBA" id="ARBA00009140"/>
    </source>
</evidence>
<gene>
    <name evidence="12" type="ORF">DHEL01_v211202</name>
</gene>
<dbReference type="Pfam" id="PF04140">
    <property type="entry name" value="ICMT"/>
    <property type="match status" value="1"/>
</dbReference>
<feature type="compositionally biased region" description="Low complexity" evidence="11">
    <location>
        <begin position="1"/>
        <end position="15"/>
    </location>
</feature>
<comment type="subcellular location">
    <subcellularLocation>
        <location evidence="10">Endoplasmic reticulum membrane</location>
        <topology evidence="10">Multi-pass membrane protein</topology>
    </subcellularLocation>
    <subcellularLocation>
        <location evidence="1">Membrane</location>
        <topology evidence="1">Multi-pass membrane protein</topology>
    </subcellularLocation>
</comment>
<feature type="compositionally biased region" description="Polar residues" evidence="11">
    <location>
        <begin position="33"/>
        <end position="44"/>
    </location>
</feature>
<feature type="transmembrane region" description="Helical" evidence="10">
    <location>
        <begin position="123"/>
        <end position="146"/>
    </location>
</feature>
<sequence length="346" mass="37705">MTHSISASTSTISLPSSPPPRGPPRPQEDAGEKQSSPRSPGRESTTTTRNRRRSLAHIALLDSQVSGSSASAVATSRSPPPALMLPPDTDTLPILSPTSQSSFEAYSPDKPYFPGQAKSLSGIALRAFCLGAALAVAIISTALVLATTSSPLWRLPFFLASLAVFHFLEFWTTAAYNTREADVSSFLLTANWPAYAIAHAAASLECLVTCVFFPSRSWAPFGTGPLFMLLGIALVVVGQVVRSAAMVQAGPSFNHIVQQTQKREHILITTGIYGTLRHPSYFGFFWWGLGTQLAMGNVLCFFAYAAVLWRFFSSRIRHEEVFLVKFFGDEYVDYKKKTGTKIPFVR</sequence>
<keyword evidence="8 10" id="KW-1133">Transmembrane helix</keyword>
<dbReference type="PANTHER" id="PTHR12714:SF9">
    <property type="entry name" value="PROTEIN-S-ISOPRENYLCYSTEINE O-METHYLTRANSFERASE"/>
    <property type="match status" value="1"/>
</dbReference>
<dbReference type="InParanoid" id="A0A2P5HJL6"/>
<dbReference type="PROSITE" id="PS51564">
    <property type="entry name" value="SAM_ICMT"/>
    <property type="match status" value="1"/>
</dbReference>
<dbReference type="FunCoup" id="A0A2P5HJL6">
    <property type="interactions" value="528"/>
</dbReference>
<reference evidence="12" key="1">
    <citation type="submission" date="2017-09" db="EMBL/GenBank/DDBJ databases">
        <title>Polyketide synthases of a Diaporthe helianthi virulent isolate.</title>
        <authorList>
            <person name="Baroncelli R."/>
        </authorList>
    </citation>
    <scope>NUCLEOTIDE SEQUENCE [LARGE SCALE GENOMIC DNA]</scope>
    <source>
        <strain evidence="12">7/96</strain>
    </source>
</reference>